<reference evidence="2" key="1">
    <citation type="submission" date="2016-03" db="EMBL/GenBank/DDBJ databases">
        <title>Updated assembly of Pseudogymnoascus destructans, the fungus causing white-nose syndrome of bats.</title>
        <authorList>
            <person name="Palmer J.M."/>
            <person name="Drees K.P."/>
            <person name="Foster J.T."/>
            <person name="Lindner D.L."/>
        </authorList>
    </citation>
    <scope>NUCLEOTIDE SEQUENCE [LARGE SCALE GENOMIC DNA]</scope>
    <source>
        <strain evidence="2">20631-21</strain>
    </source>
</reference>
<protein>
    <submittedName>
        <fullName evidence="2">Uncharacterized protein</fullName>
    </submittedName>
</protein>
<dbReference type="GeneID" id="36285645"/>
<proteinExistence type="predicted"/>
<evidence type="ECO:0000313" key="2">
    <source>
        <dbReference type="EMBL" id="OAF60876.2"/>
    </source>
</evidence>
<name>A0A177AFI4_9PEZI</name>
<dbReference type="VEuPathDB" id="FungiDB:GMDG_06231"/>
<dbReference type="InterPro" id="IPR022198">
    <property type="entry name" value="DUF3723"/>
</dbReference>
<dbReference type="EMBL" id="KV441390">
    <property type="protein sequence ID" value="OAF60876.2"/>
    <property type="molecule type" value="Genomic_DNA"/>
</dbReference>
<feature type="compositionally biased region" description="Basic and acidic residues" evidence="1">
    <location>
        <begin position="426"/>
        <end position="449"/>
    </location>
</feature>
<dbReference type="OrthoDB" id="4227485at2759"/>
<organism evidence="2">
    <name type="scientific">Pseudogymnoascus destructans</name>
    <dbReference type="NCBI Taxonomy" id="655981"/>
    <lineage>
        <taxon>Eukaryota</taxon>
        <taxon>Fungi</taxon>
        <taxon>Dikarya</taxon>
        <taxon>Ascomycota</taxon>
        <taxon>Pezizomycotina</taxon>
        <taxon>Leotiomycetes</taxon>
        <taxon>Thelebolales</taxon>
        <taxon>Thelebolaceae</taxon>
        <taxon>Pseudogymnoascus</taxon>
    </lineage>
</organism>
<dbReference type="AlphaFoldDB" id="A0A177AFI4"/>
<sequence>MRWWARLSGHGTRCLEQVSRHPDFKAAFDDLLDIPGLWGGMRISTLNRMISMRCDDEVLSYLTHIKDVWSRLLHHNKEAMLIVDQATVKAVELMAPKSSKRDAQALHGQLLSGQIFSGFSLEARETIWSGLRTISGLIPSLYTFFEDLKYLEACAGSMRHLVMPSPKHTMQSALNSIFFGTNQLVVQDAHSSYSTQLGKRSKNWHFTYPQLWLYTMRDYPDLPAPREVKTKKKKLLAKARTPNANEAKLSDFAVLANKLRFKSDEITALMLRSSDREIARDALLRARNQDRYDYGDGDIESHIEKILELFAAARPWNTEQSCPALVSDGPDRAGPRCGFPDEEAHARDRRFLYISNLQSDQEEQGESITSFFVRRSVYFAFFGRLPKISTHRRSSPAPPPNAGAERAASPFLETQVSEVDLETDEERLRQNTLEEGRLRQERSEQDRLEQLNGDGNDAQEADDSFQVSERDRRRDTHIALERIIAEGLASIPEGTEDPPEHSGEQNLDMQLQLVPPPPSKIRIEFKILEGEVWMTERSLLVDPSEPSEVERVAKKYMRKGIRPFDTSFNFLLPQTCFQAVTTDGTNTVLLIKEDGINNQLVVFDPTSDAGSSAGSRLKRSRH</sequence>
<accession>A0A177AFI4</accession>
<dbReference type="Proteomes" id="UP000077154">
    <property type="component" value="Unassembled WGS sequence"/>
</dbReference>
<feature type="region of interest" description="Disordered" evidence="1">
    <location>
        <begin position="389"/>
        <end position="472"/>
    </location>
</feature>
<dbReference type="RefSeq" id="XP_024326157.1">
    <property type="nucleotide sequence ID" value="XM_024466224.1"/>
</dbReference>
<dbReference type="eggNOG" id="ENOG502S0KD">
    <property type="taxonomic scope" value="Eukaryota"/>
</dbReference>
<gene>
    <name evidence="2" type="ORF">VC83_02564</name>
</gene>
<evidence type="ECO:0000256" key="1">
    <source>
        <dbReference type="SAM" id="MobiDB-lite"/>
    </source>
</evidence>
<dbReference type="Pfam" id="PF12520">
    <property type="entry name" value="DUF3723"/>
    <property type="match status" value="1"/>
</dbReference>